<evidence type="ECO:0000259" key="2">
    <source>
        <dbReference type="SMART" id="SM00822"/>
    </source>
</evidence>
<evidence type="ECO:0000313" key="4">
    <source>
        <dbReference type="Proteomes" id="UP000366945"/>
    </source>
</evidence>
<dbReference type="InterPro" id="IPR050259">
    <property type="entry name" value="SDR"/>
</dbReference>
<accession>A0A5E4SFG0</accession>
<dbReference type="AlphaFoldDB" id="A0A5E4SFG0"/>
<dbReference type="SMART" id="SM00822">
    <property type="entry name" value="PKS_KR"/>
    <property type="match status" value="1"/>
</dbReference>
<dbReference type="PANTHER" id="PTHR42879:SF2">
    <property type="entry name" value="3-OXOACYL-[ACYL-CARRIER-PROTEIN] REDUCTASE FABG"/>
    <property type="match status" value="1"/>
</dbReference>
<dbReference type="Gene3D" id="3.40.50.720">
    <property type="entry name" value="NAD(P)-binding Rossmann-like Domain"/>
    <property type="match status" value="1"/>
</dbReference>
<feature type="domain" description="Ketoreductase" evidence="2">
    <location>
        <begin position="12"/>
        <end position="172"/>
    </location>
</feature>
<name>A0A5E4SFG0_9BURK</name>
<gene>
    <name evidence="3" type="ORF">PPN31114_00756</name>
</gene>
<dbReference type="SUPFAM" id="SSF51735">
    <property type="entry name" value="NAD(P)-binding Rossmann-fold domains"/>
    <property type="match status" value="1"/>
</dbReference>
<evidence type="ECO:0000256" key="1">
    <source>
        <dbReference type="ARBA" id="ARBA00006484"/>
    </source>
</evidence>
<dbReference type="Pfam" id="PF13561">
    <property type="entry name" value="adh_short_C2"/>
    <property type="match status" value="1"/>
</dbReference>
<comment type="similarity">
    <text evidence="1">Belongs to the short-chain dehydrogenases/reductases (SDR) family.</text>
</comment>
<dbReference type="PRINTS" id="PR00081">
    <property type="entry name" value="GDHRDH"/>
</dbReference>
<reference evidence="3 4" key="1">
    <citation type="submission" date="2019-08" db="EMBL/GenBank/DDBJ databases">
        <authorList>
            <person name="Peeters C."/>
        </authorList>
    </citation>
    <scope>NUCLEOTIDE SEQUENCE [LARGE SCALE GENOMIC DNA]</scope>
    <source>
        <strain evidence="3 4">LMG 31114</strain>
    </source>
</reference>
<dbReference type="GeneID" id="300402815"/>
<proteinExistence type="inferred from homology"/>
<dbReference type="InterPro" id="IPR057326">
    <property type="entry name" value="KR_dom"/>
</dbReference>
<keyword evidence="4" id="KW-1185">Reference proteome</keyword>
<dbReference type="PANTHER" id="PTHR42879">
    <property type="entry name" value="3-OXOACYL-(ACYL-CARRIER-PROTEIN) REDUCTASE"/>
    <property type="match status" value="1"/>
</dbReference>
<dbReference type="RefSeq" id="WP_150678127.1">
    <property type="nucleotide sequence ID" value="NZ_CABPSK010000001.1"/>
</dbReference>
<dbReference type="InterPro" id="IPR036291">
    <property type="entry name" value="NAD(P)-bd_dom_sf"/>
</dbReference>
<dbReference type="InterPro" id="IPR002347">
    <property type="entry name" value="SDR_fam"/>
</dbReference>
<dbReference type="EMBL" id="CABPSK010000001">
    <property type="protein sequence ID" value="VVD73901.1"/>
    <property type="molecule type" value="Genomic_DNA"/>
</dbReference>
<organism evidence="3 4">
    <name type="scientific">Pandoraea pneumonica</name>
    <dbReference type="NCBI Taxonomy" id="2508299"/>
    <lineage>
        <taxon>Bacteria</taxon>
        <taxon>Pseudomonadati</taxon>
        <taxon>Pseudomonadota</taxon>
        <taxon>Betaproteobacteria</taxon>
        <taxon>Burkholderiales</taxon>
        <taxon>Burkholderiaceae</taxon>
        <taxon>Pandoraea</taxon>
    </lineage>
</organism>
<dbReference type="Proteomes" id="UP000366945">
    <property type="component" value="Unassembled WGS sequence"/>
</dbReference>
<protein>
    <submittedName>
        <fullName evidence="3">Short chain dehydrogenase</fullName>
    </submittedName>
</protein>
<evidence type="ECO:0000313" key="3">
    <source>
        <dbReference type="EMBL" id="VVD73901.1"/>
    </source>
</evidence>
<sequence length="260" mass="27735">MNESHEPLFPSGTALVIGGSGGIGSTICRELARAGSDVALTYHRNESRAAVVAQDIRDMGRTASIHAMSTHDDAQVRSVIDAVASQAGRIHTIVFAAAAVTEQVYLSQIDRAQWQRALDEEVTGFYNVLQASLPLMKAAGGGSYVHLGSAGDVRWANRDALSIVPKAAIEAMVRGVAREEGRYGIRANSVLVGVIEAGMFLELRRQGVFDDAWIEATYRNQALKRLGRPEEIAHSVVFLASSKAAFVTGQQIAVAGGYGL</sequence>
<dbReference type="OrthoDB" id="9793499at2"/>